<dbReference type="RefSeq" id="WP_156684840.1">
    <property type="nucleotide sequence ID" value="NZ_CACRUA010000046.1"/>
</dbReference>
<keyword evidence="1" id="KW-0472">Membrane</keyword>
<proteinExistence type="predicted"/>
<dbReference type="EMBL" id="CACRUA010000046">
    <property type="protein sequence ID" value="VYU70558.1"/>
    <property type="molecule type" value="Genomic_DNA"/>
</dbReference>
<name>A0A6N3H1F1_CLOSY</name>
<evidence type="ECO:0000313" key="2">
    <source>
        <dbReference type="EMBL" id="VYU70558.1"/>
    </source>
</evidence>
<protein>
    <submittedName>
        <fullName evidence="2">Uncharacterized protein</fullName>
    </submittedName>
</protein>
<keyword evidence="1" id="KW-1133">Transmembrane helix</keyword>
<reference evidence="2" key="1">
    <citation type="submission" date="2019-11" db="EMBL/GenBank/DDBJ databases">
        <authorList>
            <person name="Feng L."/>
        </authorList>
    </citation>
    <scope>NUCLEOTIDE SEQUENCE</scope>
    <source>
        <strain evidence="2">CsymbiosumLFYP84</strain>
    </source>
</reference>
<sequence length="152" mass="16628">MGKKSVRTALFLLPAAFCLLILFFRPHSLNQVRPVTGGDKADGVFCALETEDGKQEGEDRRFLPAAQPVSFSVKAGYKNGLYIKEEEPDLDSLQPPEGGDCPVFFTIPFSDSFAGLKGSFCLHLCTALLQMGSALYLVCILHKRDGKKRVTA</sequence>
<organism evidence="2">
    <name type="scientific">Clostridium symbiosum</name>
    <name type="common">Bacteroides symbiosus</name>
    <dbReference type="NCBI Taxonomy" id="1512"/>
    <lineage>
        <taxon>Bacteria</taxon>
        <taxon>Bacillati</taxon>
        <taxon>Bacillota</taxon>
        <taxon>Clostridia</taxon>
        <taxon>Lachnospirales</taxon>
        <taxon>Lachnospiraceae</taxon>
        <taxon>Otoolea</taxon>
    </lineage>
</organism>
<feature type="transmembrane region" description="Helical" evidence="1">
    <location>
        <begin position="120"/>
        <end position="141"/>
    </location>
</feature>
<dbReference type="AlphaFoldDB" id="A0A6N3H1F1"/>
<keyword evidence="1" id="KW-0812">Transmembrane</keyword>
<accession>A0A6N3H1F1</accession>
<evidence type="ECO:0000256" key="1">
    <source>
        <dbReference type="SAM" id="Phobius"/>
    </source>
</evidence>
<gene>
    <name evidence="2" type="ORF">CSLFYP84_03441</name>
</gene>